<protein>
    <recommendedName>
        <fullName evidence="1">FDX-ACB domain-containing protein</fullName>
    </recommendedName>
</protein>
<evidence type="ECO:0000259" key="1">
    <source>
        <dbReference type="PROSITE" id="PS51447"/>
    </source>
</evidence>
<gene>
    <name evidence="2" type="ORF">CO020_01240</name>
</gene>
<evidence type="ECO:0000313" key="3">
    <source>
        <dbReference type="Proteomes" id="UP000229674"/>
    </source>
</evidence>
<dbReference type="AlphaFoldDB" id="A0A2M8G123"/>
<dbReference type="EMBL" id="PFQX01000046">
    <property type="protein sequence ID" value="PJC65344.1"/>
    <property type="molecule type" value="Genomic_DNA"/>
</dbReference>
<accession>A0A2M8G123</accession>
<evidence type="ECO:0000313" key="2">
    <source>
        <dbReference type="EMBL" id="PJC65344.1"/>
    </source>
</evidence>
<organism evidence="2 3">
    <name type="scientific">Candidatus Colwellbacteria bacterium CG_4_9_14_0_2_um_filter_50_12</name>
    <dbReference type="NCBI Taxonomy" id="1974538"/>
    <lineage>
        <taxon>Bacteria</taxon>
        <taxon>Candidatus Colwelliibacteriota</taxon>
    </lineage>
</organism>
<dbReference type="Pfam" id="PF03147">
    <property type="entry name" value="FDX-ACB"/>
    <property type="match status" value="1"/>
</dbReference>
<dbReference type="Proteomes" id="UP000229674">
    <property type="component" value="Unassembled WGS sequence"/>
</dbReference>
<feature type="non-terminal residue" evidence="2">
    <location>
        <position position="1"/>
    </location>
</feature>
<reference evidence="3" key="1">
    <citation type="submission" date="2017-09" db="EMBL/GenBank/DDBJ databases">
        <title>Depth-based differentiation of microbial function through sediment-hosted aquifers and enrichment of novel symbionts in the deep terrestrial subsurface.</title>
        <authorList>
            <person name="Probst A.J."/>
            <person name="Ladd B."/>
            <person name="Jarett J.K."/>
            <person name="Geller-Mcgrath D.E."/>
            <person name="Sieber C.M.K."/>
            <person name="Emerson J.B."/>
            <person name="Anantharaman K."/>
            <person name="Thomas B.C."/>
            <person name="Malmstrom R."/>
            <person name="Stieglmeier M."/>
            <person name="Klingl A."/>
            <person name="Woyke T."/>
            <person name="Ryan C.M."/>
            <person name="Banfield J.F."/>
        </authorList>
    </citation>
    <scope>NUCLEOTIDE SEQUENCE [LARGE SCALE GENOMIC DNA]</scope>
</reference>
<dbReference type="InterPro" id="IPR036690">
    <property type="entry name" value="Fdx_antiC-bd_sf"/>
</dbReference>
<sequence>PLPKYPAVARDLSLTVRGNTRVGDILEAINNVKSDRIEDVDLLDYYDPTRFTFRIVFRAPDHTLTDEEANAELGRIIKYLRGRFNLEVR</sequence>
<dbReference type="SUPFAM" id="SSF54991">
    <property type="entry name" value="Anticodon-binding domain of PheRS"/>
    <property type="match status" value="1"/>
</dbReference>
<dbReference type="PROSITE" id="PS51447">
    <property type="entry name" value="FDX_ACB"/>
    <property type="match status" value="1"/>
</dbReference>
<comment type="caution">
    <text evidence="2">The sequence shown here is derived from an EMBL/GenBank/DDBJ whole genome shotgun (WGS) entry which is preliminary data.</text>
</comment>
<dbReference type="InterPro" id="IPR005121">
    <property type="entry name" value="Fdx_antiC-bd"/>
</dbReference>
<feature type="domain" description="FDX-ACB" evidence="1">
    <location>
        <begin position="3"/>
        <end position="89"/>
    </location>
</feature>
<dbReference type="SMART" id="SM00896">
    <property type="entry name" value="FDX-ACB"/>
    <property type="match status" value="1"/>
</dbReference>
<proteinExistence type="predicted"/>
<name>A0A2M8G123_9BACT</name>
<dbReference type="Gene3D" id="3.30.70.380">
    <property type="entry name" value="Ferrodoxin-fold anticodon-binding domain"/>
    <property type="match status" value="1"/>
</dbReference>